<dbReference type="EMBL" id="JACICY010000001">
    <property type="protein sequence ID" value="MBB3859045.1"/>
    <property type="molecule type" value="Genomic_DNA"/>
</dbReference>
<comment type="caution">
    <text evidence="2">The sequence shown here is derived from an EMBL/GenBank/DDBJ whole genome shotgun (WGS) entry which is preliminary data.</text>
</comment>
<proteinExistence type="predicted"/>
<feature type="chain" id="PRO_5031407312" description="Outer membrane protein beta-barrel domain-containing protein" evidence="1">
    <location>
        <begin position="21"/>
        <end position="153"/>
    </location>
</feature>
<dbReference type="RefSeq" id="WP_183611238.1">
    <property type="nucleotide sequence ID" value="NZ_JACICY010000001.1"/>
</dbReference>
<gene>
    <name evidence="2" type="ORF">GGQ88_000285</name>
</gene>
<evidence type="ECO:0008006" key="4">
    <source>
        <dbReference type="Google" id="ProtNLM"/>
    </source>
</evidence>
<keyword evidence="1" id="KW-0732">Signal</keyword>
<sequence>MRFVLTTLAASLVAATPALANEARVEARGGVAWSNGDSEAIAGVAAGYDYDLGDTAFVGAEVSADKLLTDGTKVSFGFNGRIGAKLAEAGKLYAVGGYNTEFCDGCEGTWTAGAGYQHSFGKLYGKVEYRHFFVDAVNGDDVDAAVVGLGVKF</sequence>
<evidence type="ECO:0000313" key="3">
    <source>
        <dbReference type="Proteomes" id="UP000562395"/>
    </source>
</evidence>
<evidence type="ECO:0000256" key="1">
    <source>
        <dbReference type="SAM" id="SignalP"/>
    </source>
</evidence>
<dbReference type="Proteomes" id="UP000562395">
    <property type="component" value="Unassembled WGS sequence"/>
</dbReference>
<feature type="signal peptide" evidence="1">
    <location>
        <begin position="1"/>
        <end position="20"/>
    </location>
</feature>
<dbReference type="SUPFAM" id="SSF56925">
    <property type="entry name" value="OMPA-like"/>
    <property type="match status" value="1"/>
</dbReference>
<protein>
    <recommendedName>
        <fullName evidence="4">Outer membrane protein beta-barrel domain-containing protein</fullName>
    </recommendedName>
</protein>
<keyword evidence="3" id="KW-1185">Reference proteome</keyword>
<name>A0A7W5ZS80_9SPHN</name>
<reference evidence="2 3" key="1">
    <citation type="submission" date="2020-08" db="EMBL/GenBank/DDBJ databases">
        <title>Genomic Encyclopedia of Type Strains, Phase IV (KMG-IV): sequencing the most valuable type-strain genomes for metagenomic binning, comparative biology and taxonomic classification.</title>
        <authorList>
            <person name="Goeker M."/>
        </authorList>
    </citation>
    <scope>NUCLEOTIDE SEQUENCE [LARGE SCALE GENOMIC DNA]</scope>
    <source>
        <strain evidence="2 3">DSM 14552</strain>
    </source>
</reference>
<dbReference type="InterPro" id="IPR011250">
    <property type="entry name" value="OMP/PagP_B-barrel"/>
</dbReference>
<dbReference type="AlphaFoldDB" id="A0A7W5ZS80"/>
<evidence type="ECO:0000313" key="2">
    <source>
        <dbReference type="EMBL" id="MBB3859045.1"/>
    </source>
</evidence>
<accession>A0A7W5ZS80</accession>
<organism evidence="2 3">
    <name type="scientific">Novosphingobium hassiacum</name>
    <dbReference type="NCBI Taxonomy" id="173676"/>
    <lineage>
        <taxon>Bacteria</taxon>
        <taxon>Pseudomonadati</taxon>
        <taxon>Pseudomonadota</taxon>
        <taxon>Alphaproteobacteria</taxon>
        <taxon>Sphingomonadales</taxon>
        <taxon>Sphingomonadaceae</taxon>
        <taxon>Novosphingobium</taxon>
    </lineage>
</organism>